<comment type="similarity">
    <text evidence="1">Belongs to the ARG7 family.</text>
</comment>
<dbReference type="AlphaFoldDB" id="A0A6P5YEG8"/>
<keyword evidence="3" id="KW-0341">Growth regulation</keyword>
<keyword evidence="4" id="KW-1185">Reference proteome</keyword>
<dbReference type="PANTHER" id="PTHR31374:SF199">
    <property type="entry name" value="SMALL AUXIN-UP RNA-RELATED"/>
    <property type="match status" value="1"/>
</dbReference>
<dbReference type="KEGG" id="dzi:111291395"/>
<reference evidence="5" key="1">
    <citation type="submission" date="2025-08" db="UniProtKB">
        <authorList>
            <consortium name="RefSeq"/>
        </authorList>
    </citation>
    <scope>IDENTIFICATION</scope>
    <source>
        <tissue evidence="5">Fruit stalk</tissue>
    </source>
</reference>
<evidence type="ECO:0000256" key="1">
    <source>
        <dbReference type="ARBA" id="ARBA00006974"/>
    </source>
</evidence>
<dbReference type="GO" id="GO:0009733">
    <property type="term" value="P:response to auxin"/>
    <property type="evidence" value="ECO:0007669"/>
    <property type="project" value="InterPro"/>
</dbReference>
<sequence length="175" mass="19672">MDVVKMKWKKSVLVRAWDRCCSLGSTVINKSSGTSCDALKKSKPWYCSRRSSSLEEDNGKKKCLVAPQGCFYVYVGPQRQKFVIKTDFANHPLFKMLLEDAALEYGFSSEGPLLLPCDVDLFYKVLAEMDSGEDISPVCGFAYRPLILCSPSRRHSSSINKSYGSYKLLTPSRIE</sequence>
<dbReference type="Pfam" id="PF02519">
    <property type="entry name" value="Auxin_inducible"/>
    <property type="match status" value="1"/>
</dbReference>
<evidence type="ECO:0000256" key="3">
    <source>
        <dbReference type="ARBA" id="ARBA00022604"/>
    </source>
</evidence>
<keyword evidence="2" id="KW-0217">Developmental protein</keyword>
<name>A0A6P5YEG8_DURZI</name>
<dbReference type="RefSeq" id="XP_022738828.1">
    <property type="nucleotide sequence ID" value="XM_022883093.1"/>
</dbReference>
<dbReference type="InterPro" id="IPR003676">
    <property type="entry name" value="SAUR_fam"/>
</dbReference>
<organism evidence="4 5">
    <name type="scientific">Durio zibethinus</name>
    <name type="common">Durian</name>
    <dbReference type="NCBI Taxonomy" id="66656"/>
    <lineage>
        <taxon>Eukaryota</taxon>
        <taxon>Viridiplantae</taxon>
        <taxon>Streptophyta</taxon>
        <taxon>Embryophyta</taxon>
        <taxon>Tracheophyta</taxon>
        <taxon>Spermatophyta</taxon>
        <taxon>Magnoliopsida</taxon>
        <taxon>eudicotyledons</taxon>
        <taxon>Gunneridae</taxon>
        <taxon>Pentapetalae</taxon>
        <taxon>rosids</taxon>
        <taxon>malvids</taxon>
        <taxon>Malvales</taxon>
        <taxon>Malvaceae</taxon>
        <taxon>Helicteroideae</taxon>
        <taxon>Durio</taxon>
    </lineage>
</organism>
<gene>
    <name evidence="5" type="primary">LOC111291395</name>
</gene>
<dbReference type="OrthoDB" id="660486at2759"/>
<evidence type="ECO:0000313" key="5">
    <source>
        <dbReference type="RefSeq" id="XP_022738828.1"/>
    </source>
</evidence>
<proteinExistence type="inferred from homology"/>
<accession>A0A6P5YEG8</accession>
<evidence type="ECO:0000256" key="2">
    <source>
        <dbReference type="ARBA" id="ARBA00022473"/>
    </source>
</evidence>
<dbReference type="PANTHER" id="PTHR31374">
    <property type="entry name" value="AUXIN-INDUCED PROTEIN-LIKE-RELATED"/>
    <property type="match status" value="1"/>
</dbReference>
<protein>
    <submittedName>
        <fullName evidence="5">Auxin-responsive protein SAUR36-like</fullName>
    </submittedName>
</protein>
<dbReference type="Proteomes" id="UP000515121">
    <property type="component" value="Unplaced"/>
</dbReference>
<evidence type="ECO:0000313" key="4">
    <source>
        <dbReference type="Proteomes" id="UP000515121"/>
    </source>
</evidence>
<dbReference type="GeneID" id="111291395"/>